<reference evidence="1 2" key="1">
    <citation type="submission" date="2020-03" db="EMBL/GenBank/DDBJ databases">
        <title>Dissostichus mawsoni Genome sequencing and assembly.</title>
        <authorList>
            <person name="Park H."/>
        </authorList>
    </citation>
    <scope>NUCLEOTIDE SEQUENCE [LARGE SCALE GENOMIC DNA]</scope>
    <source>
        <strain evidence="1">DM0001</strain>
        <tissue evidence="1">Muscle</tissue>
    </source>
</reference>
<proteinExistence type="predicted"/>
<comment type="caution">
    <text evidence="1">The sequence shown here is derived from an EMBL/GenBank/DDBJ whole genome shotgun (WGS) entry which is preliminary data.</text>
</comment>
<evidence type="ECO:0000313" key="2">
    <source>
        <dbReference type="Proteomes" id="UP000518266"/>
    </source>
</evidence>
<protein>
    <submittedName>
        <fullName evidence="1">Uncharacterized protein</fullName>
    </submittedName>
</protein>
<organism evidence="1 2">
    <name type="scientific">Dissostichus mawsoni</name>
    <name type="common">Antarctic cod</name>
    <dbReference type="NCBI Taxonomy" id="36200"/>
    <lineage>
        <taxon>Eukaryota</taxon>
        <taxon>Metazoa</taxon>
        <taxon>Chordata</taxon>
        <taxon>Craniata</taxon>
        <taxon>Vertebrata</taxon>
        <taxon>Euteleostomi</taxon>
        <taxon>Actinopterygii</taxon>
        <taxon>Neopterygii</taxon>
        <taxon>Teleostei</taxon>
        <taxon>Neoteleostei</taxon>
        <taxon>Acanthomorphata</taxon>
        <taxon>Eupercaria</taxon>
        <taxon>Perciformes</taxon>
        <taxon>Notothenioidei</taxon>
        <taxon>Nototheniidae</taxon>
        <taxon>Dissostichus</taxon>
    </lineage>
</organism>
<accession>A0A7J5ZAI9</accession>
<gene>
    <name evidence="1" type="ORF">F7725_011927</name>
</gene>
<keyword evidence="2" id="KW-1185">Reference proteome</keyword>
<evidence type="ECO:0000313" key="1">
    <source>
        <dbReference type="EMBL" id="KAF3858726.1"/>
    </source>
</evidence>
<dbReference type="Proteomes" id="UP000518266">
    <property type="component" value="Unassembled WGS sequence"/>
</dbReference>
<dbReference type="AlphaFoldDB" id="A0A7J5ZAI9"/>
<dbReference type="OrthoDB" id="10575873at2759"/>
<sequence>MRYCESLSSVRYLSRHFTAKSRTIGSGKLQSSSSMACSGLMVCQQEKPELTCAISSLEFHFTARRILGRISGMLTQSCLKWKSFSCSVISDSGSLLHTWRSCSLSVSVRGLSRATCDSDGVEQVLHAVGDRPQVERHLPCYQCVGVVKQVDVAPGERTSRWRGRAGQRRGCLESGNALGVDVVTQLLSTVVAHSILILSVPLMVHRDLGVAVDIRLAYDGMVKLSMGSWEYKLSFAISIRLGIRPSMMQLRTYCQGHTE</sequence>
<dbReference type="EMBL" id="JAAKFY010000004">
    <property type="protein sequence ID" value="KAF3858726.1"/>
    <property type="molecule type" value="Genomic_DNA"/>
</dbReference>
<name>A0A7J5ZAI9_DISMA</name>